<feature type="domain" description="CC2D2A N-terminal C2" evidence="3">
    <location>
        <begin position="446"/>
        <end position="553"/>
    </location>
</feature>
<evidence type="ECO:0000256" key="1">
    <source>
        <dbReference type="SAM" id="Coils"/>
    </source>
</evidence>
<reference evidence="6 7" key="1">
    <citation type="submission" date="2014-06" db="EMBL/GenBank/DDBJ databases">
        <authorList>
            <person name="Swart Estienne"/>
        </authorList>
    </citation>
    <scope>NUCLEOTIDE SEQUENCE [LARGE SCALE GENOMIC DNA]</scope>
    <source>
        <strain evidence="6 7">130c</strain>
    </source>
</reference>
<dbReference type="GO" id="GO:0035869">
    <property type="term" value="C:ciliary transition zone"/>
    <property type="evidence" value="ECO:0007669"/>
    <property type="project" value="TreeGrafter"/>
</dbReference>
<dbReference type="PANTHER" id="PTHR20837:SF0">
    <property type="entry name" value="COILED-COIL AND C2 DOMAIN-CONTAINING PROTEIN 2A"/>
    <property type="match status" value="1"/>
</dbReference>
<dbReference type="EMBL" id="CCKQ01018522">
    <property type="protein sequence ID" value="CDW90493.1"/>
    <property type="molecule type" value="Genomic_DNA"/>
</dbReference>
<dbReference type="PANTHER" id="PTHR20837">
    <property type="entry name" value="CENTROSOMAL PROTEIN-RELATED"/>
    <property type="match status" value="1"/>
</dbReference>
<dbReference type="InParanoid" id="A0A078BAE1"/>
<evidence type="ECO:0000259" key="5">
    <source>
        <dbReference type="Pfam" id="PF24656"/>
    </source>
</evidence>
<keyword evidence="1" id="KW-0175">Coiled coil</keyword>
<sequence>MNNQDQAAFNNGLNQQDMTYYNPSIIQQNSMNNLNVDGALSMNYGADLNGLGGSPPPLQNNLNQFGDENQNPNMQSPLRNPVPDAILSPKSEVKSQTSVNDNKAKEYDSIGNLVSMERSQLFTNNDRFVLEQQKMDPLRAGGGLMGTSLITLDEKVNLLNLEKGKTLTNDQMLQKLRIDGVYVRDPQVHQKFTDINVQKLEERILREMPYVGKIEKGYFWPGPDGQRSTQYFKMNGEIKLHNDLLADEITRPSDLAFETTEAYQTKEVNSILCNRLHSFKKRYYRLDIVVGKICLLKYPQFFSLEDKLAIELRELYKEYERRTSLAMIPFYIDRLKFIEEEQYRKQRNQLTPLEELEFLRSNVDETRRKLDQEKREVQDMAQKLYAKWREIKDEREKNGFSSTNVKMKIHKSQQMNTIGDNIVGDSNGEFYFNLMHEEPSGKKYNGSSLPSSEVSRRNNAMRVRAYMRLIINGKYVSRTRKAFVKWPNFEIEIGEQFQVCVFTMPSSIQLELVIGTFKEQLVDVIDIEVPGTYVKALTSAASLVKELVFSKLSYEKRKMKLGQNFDLLSSNVGIMTDKEKLKFEDMKKKKVELEKRAELADINGCMYIKAEWKGEGPEMPPMRSENLFKMRKAEKVRIPYTLEQQDRMLLRQLYIDVNDPRNERIIRFLKEFRNETLQKLLMEDSKNPLFQLTPFRHMLLEARAKDPELAKTIIPLLEREIIEDTDLLDKLEILNREKAYRTYLQKKAEEERLENLNSRDDSKKVYIMENEENALQFDAECIRRRQVFFDLQKQYQREIKAGHQKASTQYKSVVREFELLESENPLVALFNKLFITSRKLRPVVQKRQPVALDSCKEAKIMIHVIKGFNVPIRNSAKQKIVSSFQHGNQGDQQNFRGAGPYPSSMNNYDRSQIIMQGTQGSFLPAMQNQYDPRSSFGGRPSLGQYGNNNMAMYNNPAASRMQGIPFNQPEPIQRNGNSQNLDLRNLDEITKRSVYRTQRVESFVEVRIVYPDGFEQSKITLIAEGDFPEWNDILNFNLVSRRGKFSKQELVNTTVMIYVTLFDREMDIQQNEKMELQFSYRYLGSFSIPLIAILNNPPKIDAIFKVNRPLALFNYHVEPNSFFFLNPDDKMFKQKQAVPNTYISMSVSLDPVLELPIDNELEYYPGKESSTLLINLIEWTKLLKKKKAFERRHIKCLGENINGYSVLLCRYLTDQAPPDKLFELDLGVKRADSNNTEIEKAARYVSLIPVIEDNQAFIEMPDLFCTSQEFLDLGAGDYEEHAILLCNYFNYIDKFFGRINVKSYLVLGTGFPEGRTAYVMRRDCTSNHIELWNPIKGEAYYYGRTEIKESFGCLSISKGFKNDKNPNDALCQLRSIGTVISQDNIWVNVQKYEDPGLLNFNLENTSLWKPFFTKSNFKKYFPLEKITTIQQEPIQYMKSMNIERVDVISQKVKNYICEKFESQRINLEINGKPKQMRTRWNNSMDSTLDDILRRLELKRLTTRLGASNSDVGDGKPKDKIDDLESKIGTVQSDIEKNALGFKIWGFPINVTFISLPLLWEEVKNTKIHMIDDDEAEFAIQVHIAAYPHNVLSVWFFILALTKNK</sequence>
<gene>
    <name evidence="6" type="primary">Contig11862.g12696</name>
    <name evidence="6" type="ORF">STYLEM_19637</name>
</gene>
<dbReference type="Pfam" id="PF24652">
    <property type="entry name" value="CEP76_C"/>
    <property type="match status" value="1"/>
</dbReference>
<dbReference type="InterPro" id="IPR052434">
    <property type="entry name" value="Tectonic-like_complex_comp"/>
</dbReference>
<feature type="compositionally biased region" description="Polar residues" evidence="2">
    <location>
        <begin position="882"/>
        <end position="895"/>
    </location>
</feature>
<dbReference type="GO" id="GO:1905515">
    <property type="term" value="P:non-motile cilium assembly"/>
    <property type="evidence" value="ECO:0007669"/>
    <property type="project" value="TreeGrafter"/>
</dbReference>
<dbReference type="InterPro" id="IPR056288">
    <property type="entry name" value="CEP76_C"/>
</dbReference>
<keyword evidence="7" id="KW-1185">Reference proteome</keyword>
<dbReference type="Pfam" id="PF24656">
    <property type="entry name" value="CEPT76_peptidase"/>
    <property type="match status" value="1"/>
</dbReference>
<feature type="coiled-coil region" evidence="1">
    <location>
        <begin position="576"/>
        <end position="603"/>
    </location>
</feature>
<proteinExistence type="predicted"/>
<evidence type="ECO:0000313" key="7">
    <source>
        <dbReference type="Proteomes" id="UP000039865"/>
    </source>
</evidence>
<evidence type="ECO:0000313" key="6">
    <source>
        <dbReference type="EMBL" id="CDW90493.1"/>
    </source>
</evidence>
<feature type="domain" description="CEP76/DRC7 peptidase-like" evidence="5">
    <location>
        <begin position="1262"/>
        <end position="1411"/>
    </location>
</feature>
<organism evidence="6 7">
    <name type="scientific">Stylonychia lemnae</name>
    <name type="common">Ciliate</name>
    <dbReference type="NCBI Taxonomy" id="5949"/>
    <lineage>
        <taxon>Eukaryota</taxon>
        <taxon>Sar</taxon>
        <taxon>Alveolata</taxon>
        <taxon>Ciliophora</taxon>
        <taxon>Intramacronucleata</taxon>
        <taxon>Spirotrichea</taxon>
        <taxon>Stichotrichia</taxon>
        <taxon>Sporadotrichida</taxon>
        <taxon>Oxytrichidae</taxon>
        <taxon>Stylonychinae</taxon>
        <taxon>Stylonychia</taxon>
    </lineage>
</organism>
<dbReference type="OrthoDB" id="2162143at2759"/>
<feature type="compositionally biased region" description="Polar residues" evidence="2">
    <location>
        <begin position="59"/>
        <end position="78"/>
    </location>
</feature>
<name>A0A078BAE1_STYLE</name>
<feature type="region of interest" description="Disordered" evidence="2">
    <location>
        <begin position="882"/>
        <end position="907"/>
    </location>
</feature>
<dbReference type="Proteomes" id="UP000039865">
    <property type="component" value="Unassembled WGS sequence"/>
</dbReference>
<accession>A0A078BAE1</accession>
<dbReference type="InterPro" id="IPR056290">
    <property type="entry name" value="CEPT76/DRC7_peptidase-like_dom"/>
</dbReference>
<evidence type="ECO:0000259" key="3">
    <source>
        <dbReference type="Pfam" id="PF15625"/>
    </source>
</evidence>
<evidence type="ECO:0000256" key="2">
    <source>
        <dbReference type="SAM" id="MobiDB-lite"/>
    </source>
</evidence>
<protein>
    <submittedName>
        <fullName evidence="6">Uncharacterized protein</fullName>
    </submittedName>
</protein>
<feature type="domain" description="Centrosomal protein of 76 kDa C-terminal" evidence="4">
    <location>
        <begin position="1472"/>
        <end position="1597"/>
    </location>
</feature>
<dbReference type="GO" id="GO:1904491">
    <property type="term" value="P:protein localization to ciliary transition zone"/>
    <property type="evidence" value="ECO:0007669"/>
    <property type="project" value="TreeGrafter"/>
</dbReference>
<feature type="region of interest" description="Disordered" evidence="2">
    <location>
        <begin position="50"/>
        <end position="80"/>
    </location>
</feature>
<feature type="coiled-coil region" evidence="1">
    <location>
        <begin position="353"/>
        <end position="387"/>
    </location>
</feature>
<dbReference type="Pfam" id="PF15625">
    <property type="entry name" value="CC2D2AN-C2"/>
    <property type="match status" value="1"/>
</dbReference>
<evidence type="ECO:0000259" key="4">
    <source>
        <dbReference type="Pfam" id="PF24652"/>
    </source>
</evidence>
<dbReference type="OMA" id="CARENQN"/>
<dbReference type="InterPro" id="IPR028928">
    <property type="entry name" value="CC2D2AN-C2"/>
</dbReference>